<feature type="signal peptide" evidence="1">
    <location>
        <begin position="1"/>
        <end position="21"/>
    </location>
</feature>
<keyword evidence="1" id="KW-0732">Signal</keyword>
<dbReference type="GeneID" id="54297687"/>
<organism evidence="2 3">
    <name type="scientific">Aplosporella prunicola CBS 121167</name>
    <dbReference type="NCBI Taxonomy" id="1176127"/>
    <lineage>
        <taxon>Eukaryota</taxon>
        <taxon>Fungi</taxon>
        <taxon>Dikarya</taxon>
        <taxon>Ascomycota</taxon>
        <taxon>Pezizomycotina</taxon>
        <taxon>Dothideomycetes</taxon>
        <taxon>Dothideomycetes incertae sedis</taxon>
        <taxon>Botryosphaeriales</taxon>
        <taxon>Aplosporellaceae</taxon>
        <taxon>Aplosporella</taxon>
    </lineage>
</organism>
<accession>A0A6A6BIB9</accession>
<evidence type="ECO:0000313" key="2">
    <source>
        <dbReference type="EMBL" id="KAF2143880.1"/>
    </source>
</evidence>
<gene>
    <name evidence="2" type="ORF">K452DRAFT_285921</name>
</gene>
<name>A0A6A6BIB9_9PEZI</name>
<dbReference type="RefSeq" id="XP_033399592.1">
    <property type="nucleotide sequence ID" value="XM_033540191.1"/>
</dbReference>
<protein>
    <submittedName>
        <fullName evidence="2">Uncharacterized protein</fullName>
    </submittedName>
</protein>
<evidence type="ECO:0000313" key="3">
    <source>
        <dbReference type="Proteomes" id="UP000799438"/>
    </source>
</evidence>
<dbReference type="EMBL" id="ML995481">
    <property type="protein sequence ID" value="KAF2143880.1"/>
    <property type="molecule type" value="Genomic_DNA"/>
</dbReference>
<feature type="chain" id="PRO_5025562064" evidence="1">
    <location>
        <begin position="22"/>
        <end position="94"/>
    </location>
</feature>
<dbReference type="AlphaFoldDB" id="A0A6A6BIB9"/>
<keyword evidence="3" id="KW-1185">Reference proteome</keyword>
<sequence>MHPKPLLITALALLTPHAASAACASPNGCFELSAIEVFEPSSRPGHIIRRFGFEVLETGFSADNGTTRCEAQWSRLVSAGYPQSYVCVPGAGWG</sequence>
<dbReference type="Proteomes" id="UP000799438">
    <property type="component" value="Unassembled WGS sequence"/>
</dbReference>
<proteinExistence type="predicted"/>
<evidence type="ECO:0000256" key="1">
    <source>
        <dbReference type="SAM" id="SignalP"/>
    </source>
</evidence>
<reference evidence="2" key="1">
    <citation type="journal article" date="2020" name="Stud. Mycol.">
        <title>101 Dothideomycetes genomes: a test case for predicting lifestyles and emergence of pathogens.</title>
        <authorList>
            <person name="Haridas S."/>
            <person name="Albert R."/>
            <person name="Binder M."/>
            <person name="Bloem J."/>
            <person name="Labutti K."/>
            <person name="Salamov A."/>
            <person name="Andreopoulos B."/>
            <person name="Baker S."/>
            <person name="Barry K."/>
            <person name="Bills G."/>
            <person name="Bluhm B."/>
            <person name="Cannon C."/>
            <person name="Castanera R."/>
            <person name="Culley D."/>
            <person name="Daum C."/>
            <person name="Ezra D."/>
            <person name="Gonzalez J."/>
            <person name="Henrissat B."/>
            <person name="Kuo A."/>
            <person name="Liang C."/>
            <person name="Lipzen A."/>
            <person name="Lutzoni F."/>
            <person name="Magnuson J."/>
            <person name="Mondo S."/>
            <person name="Nolan M."/>
            <person name="Ohm R."/>
            <person name="Pangilinan J."/>
            <person name="Park H.-J."/>
            <person name="Ramirez L."/>
            <person name="Alfaro M."/>
            <person name="Sun H."/>
            <person name="Tritt A."/>
            <person name="Yoshinaga Y."/>
            <person name="Zwiers L.-H."/>
            <person name="Turgeon B."/>
            <person name="Goodwin S."/>
            <person name="Spatafora J."/>
            <person name="Crous P."/>
            <person name="Grigoriev I."/>
        </authorList>
    </citation>
    <scope>NUCLEOTIDE SEQUENCE</scope>
    <source>
        <strain evidence="2">CBS 121167</strain>
    </source>
</reference>
<dbReference type="PROSITE" id="PS51257">
    <property type="entry name" value="PROKAR_LIPOPROTEIN"/>
    <property type="match status" value="1"/>
</dbReference>